<dbReference type="Pfam" id="PF02288">
    <property type="entry name" value="Dehydratase_MU"/>
    <property type="match status" value="1"/>
</dbReference>
<dbReference type="Gene3D" id="3.40.50.10150">
    <property type="entry name" value="B12-dependent dehydatase associated subunit"/>
    <property type="match status" value="1"/>
</dbReference>
<keyword evidence="2" id="KW-1185">Reference proteome</keyword>
<evidence type="ECO:0000313" key="1">
    <source>
        <dbReference type="EMBL" id="SHE55274.1"/>
    </source>
</evidence>
<dbReference type="RefSeq" id="WP_073341475.1">
    <property type="nucleotide sequence ID" value="NZ_FQVH01000002.1"/>
</dbReference>
<dbReference type="AlphaFoldDB" id="A0A1M4UF17"/>
<accession>A0A1M4UF17</accession>
<dbReference type="OrthoDB" id="4218at2"/>
<dbReference type="InterPro" id="IPR003208">
    <property type="entry name" value="Dehydtase/Dehydtase_re"/>
</dbReference>
<organism evidence="1 2">
    <name type="scientific">Caldanaerobius fijiensis DSM 17918</name>
    <dbReference type="NCBI Taxonomy" id="1121256"/>
    <lineage>
        <taxon>Bacteria</taxon>
        <taxon>Bacillati</taxon>
        <taxon>Bacillota</taxon>
        <taxon>Clostridia</taxon>
        <taxon>Thermoanaerobacterales</taxon>
        <taxon>Thermoanaerobacteraceae</taxon>
        <taxon>Caldanaerobius</taxon>
    </lineage>
</organism>
<dbReference type="EMBL" id="FQVH01000002">
    <property type="protein sequence ID" value="SHE55274.1"/>
    <property type="molecule type" value="Genomic_DNA"/>
</dbReference>
<dbReference type="SUPFAM" id="SSF52968">
    <property type="entry name" value="B12-dependent dehydatase associated subunit"/>
    <property type="match status" value="1"/>
</dbReference>
<dbReference type="InterPro" id="IPR010254">
    <property type="entry name" value="B12-dep_deHydtase_bsu"/>
</dbReference>
<proteinExistence type="predicted"/>
<dbReference type="PIRSF" id="PIRSF018506">
    <property type="entry name" value="Prpndl_dhdrts_md"/>
    <property type="match status" value="1"/>
</dbReference>
<dbReference type="Proteomes" id="UP000184088">
    <property type="component" value="Unassembled WGS sequence"/>
</dbReference>
<dbReference type="STRING" id="1121256.SAMN02746089_00458"/>
<sequence length="195" mass="22123">MDELVRIITQKVIQELKKRSSLENNFRADEVVIGVGPAFLKSQFKTIANIPLRDVLREVIAGIEEEGMHYRVFRIYSTADVAFIAWEAAKMSGSGIGIGIQSKGTTVIHQKDLLPLSNLELFPQAPLLDLPTYREIGRNAARYAKGDVPMPIKVKNDYMIRPKYQAKAAVLYIKEKECVKNIPPEQIDWGDEQWH</sequence>
<evidence type="ECO:0000313" key="2">
    <source>
        <dbReference type="Proteomes" id="UP000184088"/>
    </source>
</evidence>
<name>A0A1M4UF17_9THEO</name>
<reference evidence="1 2" key="1">
    <citation type="submission" date="2016-11" db="EMBL/GenBank/DDBJ databases">
        <authorList>
            <person name="Jaros S."/>
            <person name="Januszkiewicz K."/>
            <person name="Wedrychowicz H."/>
        </authorList>
    </citation>
    <scope>NUCLEOTIDE SEQUENCE [LARGE SCALE GENOMIC DNA]</scope>
    <source>
        <strain evidence="1 2">DSM 17918</strain>
    </source>
</reference>
<gene>
    <name evidence="1" type="ORF">SAMN02746089_00458</name>
</gene>
<dbReference type="InterPro" id="IPR025541">
    <property type="entry name" value="Ppandiol/glycerol_DHydtase_msu"/>
</dbReference>
<protein>
    <submittedName>
        <fullName evidence="1">Propanediol dehydratase, medium subunit</fullName>
    </submittedName>
</protein>
<dbReference type="NCBIfam" id="NF011616">
    <property type="entry name" value="PRK15042.1"/>
    <property type="match status" value="1"/>
</dbReference>